<dbReference type="Proteomes" id="UP001358417">
    <property type="component" value="Unassembled WGS sequence"/>
</dbReference>
<accession>A0AAV9N1A7</accession>
<dbReference type="AlphaFoldDB" id="A0AAV9N1A7"/>
<keyword evidence="3" id="KW-1185">Reference proteome</keyword>
<organism evidence="2 3">
    <name type="scientific">Exophiala bonariae</name>
    <dbReference type="NCBI Taxonomy" id="1690606"/>
    <lineage>
        <taxon>Eukaryota</taxon>
        <taxon>Fungi</taxon>
        <taxon>Dikarya</taxon>
        <taxon>Ascomycota</taxon>
        <taxon>Pezizomycotina</taxon>
        <taxon>Eurotiomycetes</taxon>
        <taxon>Chaetothyriomycetidae</taxon>
        <taxon>Chaetothyriales</taxon>
        <taxon>Herpotrichiellaceae</taxon>
        <taxon>Exophiala</taxon>
    </lineage>
</organism>
<evidence type="ECO:0000313" key="2">
    <source>
        <dbReference type="EMBL" id="KAK5047551.1"/>
    </source>
</evidence>
<gene>
    <name evidence="2" type="ORF">LTR84_006648</name>
</gene>
<evidence type="ECO:0000313" key="3">
    <source>
        <dbReference type="Proteomes" id="UP001358417"/>
    </source>
</evidence>
<feature type="chain" id="PRO_5043541421" evidence="1">
    <location>
        <begin position="27"/>
        <end position="302"/>
    </location>
</feature>
<comment type="caution">
    <text evidence="2">The sequence shown here is derived from an EMBL/GenBank/DDBJ whole genome shotgun (WGS) entry which is preliminary data.</text>
</comment>
<evidence type="ECO:0000256" key="1">
    <source>
        <dbReference type="SAM" id="SignalP"/>
    </source>
</evidence>
<sequence>MIASAWVKQSIVTVLCLLGIPSYLSAPKPISISLDGESSITVPANRATIVLRIHSEGQNQVKVADEVRKTADEIISTLRPLAQVTSQSQVSDGPINNVTTEKIEILEAAIVDFSVTSFRSHSYRKTGSFLTSDTPQYEATIGISAEFRSFDALGILLAQISKIPFVTIRSLKWTLDATTRRNLLIQCREQAMVDALEKVHAYVRPLGMDKVRAIRVRETYHHNDDVVMADLFDPRVRRQIQPDEFASGGGEGENDEESVDTMKLEPRKLKIEAHLDGEFCAWKTGLEAWFRRGGVSPMQLRG</sequence>
<name>A0AAV9N1A7_9EURO</name>
<dbReference type="GeneID" id="89974819"/>
<dbReference type="Pfam" id="PF04402">
    <property type="entry name" value="SIMPL"/>
    <property type="match status" value="1"/>
</dbReference>
<keyword evidence="1" id="KW-0732">Signal</keyword>
<dbReference type="RefSeq" id="XP_064703095.1">
    <property type="nucleotide sequence ID" value="XM_064850208.1"/>
</dbReference>
<protein>
    <submittedName>
        <fullName evidence="2">Uncharacterized protein</fullName>
    </submittedName>
</protein>
<dbReference type="EMBL" id="JAVRRD010000025">
    <property type="protein sequence ID" value="KAK5047551.1"/>
    <property type="molecule type" value="Genomic_DNA"/>
</dbReference>
<reference evidence="2 3" key="1">
    <citation type="submission" date="2023-08" db="EMBL/GenBank/DDBJ databases">
        <title>Black Yeasts Isolated from many extreme environments.</title>
        <authorList>
            <person name="Coleine C."/>
            <person name="Stajich J.E."/>
            <person name="Selbmann L."/>
        </authorList>
    </citation>
    <scope>NUCLEOTIDE SEQUENCE [LARGE SCALE GENOMIC DNA]</scope>
    <source>
        <strain evidence="2 3">CCFEE 5792</strain>
    </source>
</reference>
<dbReference type="InterPro" id="IPR007497">
    <property type="entry name" value="SIMPL/DUF541"/>
</dbReference>
<feature type="signal peptide" evidence="1">
    <location>
        <begin position="1"/>
        <end position="26"/>
    </location>
</feature>
<proteinExistence type="predicted"/>